<dbReference type="InterPro" id="IPR036412">
    <property type="entry name" value="HAD-like_sf"/>
</dbReference>
<dbReference type="Pfam" id="PF00533">
    <property type="entry name" value="BRCT"/>
    <property type="match status" value="1"/>
</dbReference>
<dbReference type="EMBL" id="KV453912">
    <property type="protein sequence ID" value="ODV79394.1"/>
    <property type="molecule type" value="Genomic_DNA"/>
</dbReference>
<evidence type="ECO:0000256" key="1">
    <source>
        <dbReference type="ARBA" id="ARBA00004123"/>
    </source>
</evidence>
<evidence type="ECO:0000313" key="10">
    <source>
        <dbReference type="EMBL" id="ODV79394.1"/>
    </source>
</evidence>
<comment type="function">
    <text evidence="6">This promotes the activity of RNA polymerase II.</text>
</comment>
<feature type="region of interest" description="Disordered" evidence="7">
    <location>
        <begin position="673"/>
        <end position="704"/>
    </location>
</feature>
<dbReference type="GO" id="GO:0005829">
    <property type="term" value="C:cytosol"/>
    <property type="evidence" value="ECO:0007669"/>
    <property type="project" value="EnsemblFungi"/>
</dbReference>
<dbReference type="PANTHER" id="PTHR23081">
    <property type="entry name" value="RNA POLYMERASE II CTD PHOSPHATASE"/>
    <property type="match status" value="1"/>
</dbReference>
<dbReference type="OrthoDB" id="10249888at2759"/>
<reference evidence="11" key="1">
    <citation type="submission" date="2016-05" db="EMBL/GenBank/DDBJ databases">
        <title>Comparative genomics of biotechnologically important yeasts.</title>
        <authorList>
            <consortium name="DOE Joint Genome Institute"/>
            <person name="Riley R."/>
            <person name="Haridas S."/>
            <person name="Wolfe K.H."/>
            <person name="Lopes M.R."/>
            <person name="Hittinger C.T."/>
            <person name="Goker M."/>
            <person name="Salamov A."/>
            <person name="Wisecaver J."/>
            <person name="Long T.M."/>
            <person name="Aerts A.L."/>
            <person name="Barry K."/>
            <person name="Choi C."/>
            <person name="Clum A."/>
            <person name="Coughlan A.Y."/>
            <person name="Deshpande S."/>
            <person name="Douglass A.P."/>
            <person name="Hanson S.J."/>
            <person name="Klenk H.-P."/>
            <person name="Labutti K."/>
            <person name="Lapidus A."/>
            <person name="Lindquist E."/>
            <person name="Lipzen A."/>
            <person name="Meier-Kolthoff J.P."/>
            <person name="Ohm R.A."/>
            <person name="Otillar R.P."/>
            <person name="Pangilinan J."/>
            <person name="Peng Y."/>
            <person name="Rokas A."/>
            <person name="Rosa C.A."/>
            <person name="Scheuner C."/>
            <person name="Sibirny A.A."/>
            <person name="Slot J.C."/>
            <person name="Stielow J.B."/>
            <person name="Sun H."/>
            <person name="Kurtzman C.P."/>
            <person name="Blackwell M."/>
            <person name="Grigoriev I.V."/>
            <person name="Jeffries T.W."/>
        </authorList>
    </citation>
    <scope>NUCLEOTIDE SEQUENCE [LARGE SCALE GENOMIC DNA]</scope>
    <source>
        <strain evidence="11">NRRL Y-17324</strain>
    </source>
</reference>
<dbReference type="Gene3D" id="1.10.287.10">
    <property type="entry name" value="S15/NS1, RNA-binding"/>
    <property type="match status" value="1"/>
</dbReference>
<dbReference type="PANTHER" id="PTHR23081:SF36">
    <property type="entry name" value="RNA POLYMERASE II SUBUNIT A C-TERMINAL DOMAIN PHOSPHATASE"/>
    <property type="match status" value="1"/>
</dbReference>
<dbReference type="InterPro" id="IPR036420">
    <property type="entry name" value="BRCT_dom_sf"/>
</dbReference>
<dbReference type="AlphaFoldDB" id="A0A1E4SIR9"/>
<protein>
    <recommendedName>
        <fullName evidence="6">RNA polymerase II subunit A C-terminal domain phosphatase</fullName>
        <ecNumber evidence="6">3.1.3.16</ecNumber>
    </recommendedName>
</protein>
<dbReference type="PROSITE" id="PS50172">
    <property type="entry name" value="BRCT"/>
    <property type="match status" value="1"/>
</dbReference>
<dbReference type="Proteomes" id="UP000094285">
    <property type="component" value="Unassembled WGS sequence"/>
</dbReference>
<dbReference type="InterPro" id="IPR023214">
    <property type="entry name" value="HAD_sf"/>
</dbReference>
<evidence type="ECO:0000259" key="8">
    <source>
        <dbReference type="PROSITE" id="PS50172"/>
    </source>
</evidence>
<feature type="region of interest" description="Disordered" evidence="7">
    <location>
        <begin position="362"/>
        <end position="387"/>
    </location>
</feature>
<feature type="compositionally biased region" description="Acidic residues" evidence="7">
    <location>
        <begin position="673"/>
        <end position="695"/>
    </location>
</feature>
<dbReference type="NCBIfam" id="TIGR02250">
    <property type="entry name" value="FCP1_euk"/>
    <property type="match status" value="1"/>
</dbReference>
<dbReference type="SMART" id="SM00577">
    <property type="entry name" value="CPDc"/>
    <property type="match status" value="1"/>
</dbReference>
<gene>
    <name evidence="10" type="ORF">CANTADRAFT_6524</name>
</gene>
<dbReference type="GeneID" id="30985045"/>
<dbReference type="InterPro" id="IPR011947">
    <property type="entry name" value="FCP1_euk"/>
</dbReference>
<name>A0A1E4SIR9_9ASCO</name>
<feature type="compositionally biased region" description="Low complexity" evidence="7">
    <location>
        <begin position="441"/>
        <end position="452"/>
    </location>
</feature>
<comment type="subcellular location">
    <subcellularLocation>
        <location evidence="1 6">Nucleus</location>
    </subcellularLocation>
</comment>
<feature type="domain" description="FCP1 homology" evidence="9">
    <location>
        <begin position="161"/>
        <end position="348"/>
    </location>
</feature>
<feature type="compositionally biased region" description="Acidic residues" evidence="7">
    <location>
        <begin position="455"/>
        <end position="471"/>
    </location>
</feature>
<feature type="compositionally biased region" description="Basic and acidic residues" evidence="7">
    <location>
        <begin position="362"/>
        <end position="378"/>
    </location>
</feature>
<dbReference type="Gene3D" id="3.40.50.1000">
    <property type="entry name" value="HAD superfamily/HAD-like"/>
    <property type="match status" value="1"/>
</dbReference>
<proteinExistence type="predicted"/>
<evidence type="ECO:0000256" key="7">
    <source>
        <dbReference type="SAM" id="MobiDB-lite"/>
    </source>
</evidence>
<accession>A0A1E4SIR9</accession>
<dbReference type="Gene3D" id="3.40.50.10190">
    <property type="entry name" value="BRCT domain"/>
    <property type="match status" value="1"/>
</dbReference>
<feature type="region of interest" description="Disordered" evidence="7">
    <location>
        <begin position="434"/>
        <end position="471"/>
    </location>
</feature>
<evidence type="ECO:0000256" key="3">
    <source>
        <dbReference type="ARBA" id="ARBA00023242"/>
    </source>
</evidence>
<feature type="domain" description="BRCT" evidence="8">
    <location>
        <begin position="515"/>
        <end position="614"/>
    </location>
</feature>
<comment type="catalytic activity">
    <reaction evidence="4 6">
        <text>O-phospho-L-seryl-[protein] + H2O = L-seryl-[protein] + phosphate</text>
        <dbReference type="Rhea" id="RHEA:20629"/>
        <dbReference type="Rhea" id="RHEA-COMP:9863"/>
        <dbReference type="Rhea" id="RHEA-COMP:11604"/>
        <dbReference type="ChEBI" id="CHEBI:15377"/>
        <dbReference type="ChEBI" id="CHEBI:29999"/>
        <dbReference type="ChEBI" id="CHEBI:43474"/>
        <dbReference type="ChEBI" id="CHEBI:83421"/>
        <dbReference type="EC" id="3.1.3.16"/>
    </reaction>
</comment>
<organism evidence="10 11">
    <name type="scientific">Suhomyces tanzawaensis NRRL Y-17324</name>
    <dbReference type="NCBI Taxonomy" id="984487"/>
    <lineage>
        <taxon>Eukaryota</taxon>
        <taxon>Fungi</taxon>
        <taxon>Dikarya</taxon>
        <taxon>Ascomycota</taxon>
        <taxon>Saccharomycotina</taxon>
        <taxon>Pichiomycetes</taxon>
        <taxon>Debaryomycetaceae</taxon>
        <taxon>Suhomyces</taxon>
    </lineage>
</organism>
<dbReference type="CDD" id="cd07521">
    <property type="entry name" value="HAD_FCP1-like"/>
    <property type="match status" value="1"/>
</dbReference>
<keyword evidence="2 6" id="KW-0378">Hydrolase</keyword>
<dbReference type="CDD" id="cd17729">
    <property type="entry name" value="BRCT_CTDP1"/>
    <property type="match status" value="1"/>
</dbReference>
<dbReference type="GO" id="GO:0008420">
    <property type="term" value="F:RNA polymerase II CTD heptapeptide repeat phosphatase activity"/>
    <property type="evidence" value="ECO:0007669"/>
    <property type="project" value="UniProtKB-UniRule"/>
</dbReference>
<evidence type="ECO:0000256" key="6">
    <source>
        <dbReference type="RuleBase" id="RU366066"/>
    </source>
</evidence>
<dbReference type="STRING" id="984487.A0A1E4SIR9"/>
<dbReference type="FunFam" id="3.40.50.1000:FF:000142">
    <property type="entry name" value="Similar to FCP1-like phosphatase"/>
    <property type="match status" value="1"/>
</dbReference>
<comment type="catalytic activity">
    <reaction evidence="5 6">
        <text>O-phospho-L-threonyl-[protein] + H2O = L-threonyl-[protein] + phosphate</text>
        <dbReference type="Rhea" id="RHEA:47004"/>
        <dbReference type="Rhea" id="RHEA-COMP:11060"/>
        <dbReference type="Rhea" id="RHEA-COMP:11605"/>
        <dbReference type="ChEBI" id="CHEBI:15377"/>
        <dbReference type="ChEBI" id="CHEBI:30013"/>
        <dbReference type="ChEBI" id="CHEBI:43474"/>
        <dbReference type="ChEBI" id="CHEBI:61977"/>
        <dbReference type="EC" id="3.1.3.16"/>
    </reaction>
</comment>
<dbReference type="RefSeq" id="XP_020064516.1">
    <property type="nucleotide sequence ID" value="XM_020210909.1"/>
</dbReference>
<dbReference type="Pfam" id="PF03031">
    <property type="entry name" value="NIF"/>
    <property type="match status" value="1"/>
</dbReference>
<keyword evidence="3 6" id="KW-0539">Nucleus</keyword>
<dbReference type="EC" id="3.1.3.16" evidence="6"/>
<dbReference type="InterPro" id="IPR039189">
    <property type="entry name" value="Fcp1"/>
</dbReference>
<evidence type="ECO:0000259" key="9">
    <source>
        <dbReference type="PROSITE" id="PS50969"/>
    </source>
</evidence>
<evidence type="ECO:0000256" key="2">
    <source>
        <dbReference type="ARBA" id="ARBA00022801"/>
    </source>
</evidence>
<evidence type="ECO:0000313" key="11">
    <source>
        <dbReference type="Proteomes" id="UP000094285"/>
    </source>
</evidence>
<evidence type="ECO:0000256" key="5">
    <source>
        <dbReference type="ARBA" id="ARBA00048336"/>
    </source>
</evidence>
<keyword evidence="11" id="KW-1185">Reference proteome</keyword>
<dbReference type="PROSITE" id="PS50969">
    <property type="entry name" value="FCP1"/>
    <property type="match status" value="1"/>
</dbReference>
<evidence type="ECO:0000256" key="4">
    <source>
        <dbReference type="ARBA" id="ARBA00047761"/>
    </source>
</evidence>
<dbReference type="SUPFAM" id="SSF56784">
    <property type="entry name" value="HAD-like"/>
    <property type="match status" value="1"/>
</dbReference>
<dbReference type="SUPFAM" id="SSF52113">
    <property type="entry name" value="BRCT domain"/>
    <property type="match status" value="1"/>
</dbReference>
<sequence length="766" mass="86623">MSSLTPITLPSSAPFPLIVSSILVRPGDTIPKHKTILKYKYWDYQDDPNSKEEVPPKIRVECIGSFESPVQGQVLAVAVSLNQEILHQGQQICTIVEPCTHTVQYGGLCALCGKAVEDEKDYTGYSYDDRATISMSHDNTGLKISLDEATKIEQSTTDRLAEEKKLILVVDLDQTVIHATVDPTVGEWQRDPSNPNYPFVKDVKSFCLEEEVVAPPGWTGPRYAPTKCWYYVKVRPGLPEFLEEISKLYELHIYTMATRNYALSIAKIIDPDAKYFGDRILSRDESGSLTHKNLKRLFPVDQSMVVIIDDRGDVWQWESNLIKVVPYDFFVGTGDINSSFLPKKNGQLTGPMKKRKSIARLEQELEKEEQKTSPKDETDTSPDASSPVDRILELAGGEDNTNLLIEQSITRNQSIEQQQHDRPLAKLQEQLHNQHHNGTHLDSNSRSSSPGSSDKEDEEDEEDEDENLLYDDDNELFSLNKALVNIHSEYYKILEKGIVTNPQFRPDLTRIVPQMKSNCLKGVTILFSGIIPLGVNINSADIVIWCKQFGVEVVNEVFPEVTHVVCRDSANGPGPTFKARVARKLLPNAKIVNPDWLFACLSTWSKVDEKDYLISQNQPEDWKVNQKDIEKYQKAVERKLEKNVVGATTIETAPFEQYDFEDANQEVDDFLADISDDEDPDDDVVDGVDEEDEEDKTTSTSVDSFIKDAYKAKRPRIDDELDDELDESPTNGTHKKQKVEEPVAIVEDLDELEKELLDGFDDLEEE</sequence>
<dbReference type="InterPro" id="IPR001357">
    <property type="entry name" value="BRCT_dom"/>
</dbReference>
<dbReference type="SMART" id="SM00292">
    <property type="entry name" value="BRCT"/>
    <property type="match status" value="1"/>
</dbReference>
<dbReference type="GO" id="GO:0005634">
    <property type="term" value="C:nucleus"/>
    <property type="evidence" value="ECO:0007669"/>
    <property type="project" value="UniProtKB-SubCell"/>
</dbReference>
<dbReference type="InterPro" id="IPR004274">
    <property type="entry name" value="FCP1_dom"/>
</dbReference>
<feature type="region of interest" description="Disordered" evidence="7">
    <location>
        <begin position="716"/>
        <end position="744"/>
    </location>
</feature>